<evidence type="ECO:0000256" key="1">
    <source>
        <dbReference type="ARBA" id="ARBA00000085"/>
    </source>
</evidence>
<dbReference type="PROSITE" id="PS50113">
    <property type="entry name" value="PAC"/>
    <property type="match status" value="7"/>
</dbReference>
<evidence type="ECO:0000256" key="2">
    <source>
        <dbReference type="ARBA" id="ARBA00012438"/>
    </source>
</evidence>
<accession>A0ABW7N554</accession>
<dbReference type="SMART" id="SM00086">
    <property type="entry name" value="PAC"/>
    <property type="match status" value="10"/>
</dbReference>
<dbReference type="RefSeq" id="WP_395416380.1">
    <property type="nucleotide sequence ID" value="NZ_JBIPKE010000012.1"/>
</dbReference>
<dbReference type="Proteomes" id="UP001610063">
    <property type="component" value="Unassembled WGS sequence"/>
</dbReference>
<feature type="domain" description="PAS" evidence="7">
    <location>
        <begin position="21"/>
        <end position="43"/>
    </location>
</feature>
<dbReference type="InterPro" id="IPR000014">
    <property type="entry name" value="PAS"/>
</dbReference>
<gene>
    <name evidence="9" type="ORF">ACHKAR_04695</name>
</gene>
<dbReference type="InterPro" id="IPR035965">
    <property type="entry name" value="PAS-like_dom_sf"/>
</dbReference>
<feature type="domain" description="Histidine kinase" evidence="6">
    <location>
        <begin position="1507"/>
        <end position="1594"/>
    </location>
</feature>
<dbReference type="NCBIfam" id="TIGR00229">
    <property type="entry name" value="sensory_box"/>
    <property type="match status" value="6"/>
</dbReference>
<feature type="domain" description="PAS" evidence="7">
    <location>
        <begin position="515"/>
        <end position="589"/>
    </location>
</feature>
<dbReference type="InterPro" id="IPR005467">
    <property type="entry name" value="His_kinase_dom"/>
</dbReference>
<evidence type="ECO:0000256" key="4">
    <source>
        <dbReference type="ARBA" id="ARBA00022679"/>
    </source>
</evidence>
<comment type="catalytic activity">
    <reaction evidence="1">
        <text>ATP + protein L-histidine = ADP + protein N-phospho-L-histidine.</text>
        <dbReference type="EC" id="2.7.13.3"/>
    </reaction>
</comment>
<keyword evidence="3" id="KW-0597">Phosphoprotein</keyword>
<dbReference type="Pfam" id="PF02518">
    <property type="entry name" value="HATPase_c"/>
    <property type="match status" value="1"/>
</dbReference>
<dbReference type="InterPro" id="IPR001610">
    <property type="entry name" value="PAC"/>
</dbReference>
<feature type="domain" description="PAC" evidence="8">
    <location>
        <begin position="584"/>
        <end position="631"/>
    </location>
</feature>
<dbReference type="Gene3D" id="3.30.450.20">
    <property type="entry name" value="PAS domain"/>
    <property type="match status" value="10"/>
</dbReference>
<dbReference type="Gene3D" id="1.20.5.1930">
    <property type="match status" value="1"/>
</dbReference>
<dbReference type="EC" id="2.7.13.3" evidence="2"/>
<feature type="domain" description="PAS" evidence="7">
    <location>
        <begin position="115"/>
        <end position="187"/>
    </location>
</feature>
<feature type="domain" description="PAC" evidence="8">
    <location>
        <begin position="314"/>
        <end position="369"/>
    </location>
</feature>
<proteinExistence type="predicted"/>
<feature type="domain" description="PAC" evidence="8">
    <location>
        <begin position="190"/>
        <end position="240"/>
    </location>
</feature>
<feature type="domain" description="PAS" evidence="7">
    <location>
        <begin position="241"/>
        <end position="313"/>
    </location>
</feature>
<dbReference type="Gene3D" id="3.30.565.10">
    <property type="entry name" value="Histidine kinase-like ATPase, C-terminal domain"/>
    <property type="match status" value="1"/>
</dbReference>
<protein>
    <recommendedName>
        <fullName evidence="2">histidine kinase</fullName>
        <ecNumber evidence="2">2.7.13.3</ecNumber>
    </recommendedName>
</protein>
<dbReference type="Pfam" id="PF07730">
    <property type="entry name" value="HisKA_3"/>
    <property type="match status" value="1"/>
</dbReference>
<evidence type="ECO:0000313" key="9">
    <source>
        <dbReference type="EMBL" id="MFH6982723.1"/>
    </source>
</evidence>
<keyword evidence="10" id="KW-1185">Reference proteome</keyword>
<dbReference type="Gene3D" id="2.10.70.100">
    <property type="match status" value="2"/>
</dbReference>
<dbReference type="InterPro" id="IPR013655">
    <property type="entry name" value="PAS_fold_3"/>
</dbReference>
<evidence type="ECO:0000259" key="6">
    <source>
        <dbReference type="PROSITE" id="PS50109"/>
    </source>
</evidence>
<dbReference type="PROSITE" id="PS50109">
    <property type="entry name" value="HIS_KIN"/>
    <property type="match status" value="1"/>
</dbReference>
<dbReference type="SUPFAM" id="SSF55874">
    <property type="entry name" value="ATPase domain of HSP90 chaperone/DNA topoisomerase II/histidine kinase"/>
    <property type="match status" value="1"/>
</dbReference>
<evidence type="ECO:0000313" key="10">
    <source>
        <dbReference type="Proteomes" id="UP001610063"/>
    </source>
</evidence>
<feature type="domain" description="PAS" evidence="7">
    <location>
        <begin position="1136"/>
        <end position="1208"/>
    </location>
</feature>
<reference evidence="9 10" key="1">
    <citation type="journal article" date="2013" name="Int. J. Syst. Evol. Microbiol.">
        <title>Marinoscillum luteum sp. nov., isolated from marine sediment.</title>
        <authorList>
            <person name="Cha I.T."/>
            <person name="Park S.J."/>
            <person name="Kim S.J."/>
            <person name="Kim J.G."/>
            <person name="Jung M.Y."/>
            <person name="Shin K.S."/>
            <person name="Kwon K.K."/>
            <person name="Yang S.H."/>
            <person name="Seo Y.S."/>
            <person name="Rhee S.K."/>
        </authorList>
    </citation>
    <scope>NUCLEOTIDE SEQUENCE [LARGE SCALE GENOMIC DNA]</scope>
    <source>
        <strain evidence="9 10">KCTC 23939</strain>
    </source>
</reference>
<dbReference type="InterPro" id="IPR052162">
    <property type="entry name" value="Sensor_kinase/Photoreceptor"/>
</dbReference>
<sequence>MHDIVKSKGNHPLIKNGILSVFLIDSNGSILEANERAHQLTGFKSLCDTPIQTILRTSSLDISKESEGVTFVSTAQGEMVPCEYSFTHEGEPYTETFVGCLIAIKMPDLIGQLSEDSLFHKTFHSNVIGMAILDDQHKIIDINESLCQIVGYEKLELIGKTALEIGLATEENAENREEILRHLAKGNSIRDLERRVLSKTGSYITFLLSIEIFDLNGTPHHLVTANDITKTKTAEKELKGAYEQLAGHLSNSPLGIVEYDQSLTVTQWSSRCEEIFEWSSEEILSNDITAFNLIYEEDLEKTSKVAVDLMSGKVSGNVSINRNYTKSGKIIDCVWYNSTVKNERGEVTSVMSLVQDITENKRVQNDLLESKKELDLFFNNSLSGFFFMMLEEPIEWNDQTDKGTVMEYVFDHQRITNINQAMLDQYGAQKEDFIGLTPRDFFEHDLENSKKIWIDFFDKGKLRVDTDERRMDGSKFWVEGDYTVLYDEEGRIIGHFGVQHDVTARRDARKNIEKSEQKFRSLFEHASDGIFITDTKAWIIDVNQSGLRMTGYSAEEVKKLGILDLIEADDLPEMMQDLLSGTHRMVERVAMRKNGEKFQVEISSKLTEDGNIQAIVRDITERKEAEKALREGEQILREVGRIAKIGAWEFEINSAAKGIWSPEFLEIHNLKENIPSDQESWINLYSSDSQKKIQNAIYDAIKTKKPYDLEVQLLDSDKWLRVIGQPVVEGGKVVKLKGATQDITAQKLSEKKIIDEKELSDNIINSLPGVFYLYDQEGKFLRWNRNFESVTGYTGNEIIKMHPIQFFPEDQQELLAEKIGNVFVSGEDNVEADFLLKNGQRVPYYFTGIAIQYNDETCLMGVGIDISEKVNAEKSLQKSHKQLTTAQEIAKLGYWEWNWDTNETYWSDEMYKICGSNKSDGPIPEETFKMMIHPDDRQKVSADRQAMAKDGMGRETEFRFITSNRDVCYIQAVSSISFDKNGKLIRVEGTLQDITESKKRDLKLQQSYERFDLIAKATNDALFEWCPSSNKAWWSDSHYLLFGFDRANGLPSFDEWLEKIHPEDQGKILEKLEQIQNRKATGWTDEIRYEIASNKYGTLLIRCFAFMAAPDEQLKILGSFLDLTESKKAEEAIRKSNERYELIAKATNDAVWDWDIVNNTLIGNDQLYSFYGKNRTTDFLSDESFFSRVHPDDIDKLKKSMSDALRHGKTSIIEEYRFKDPDGSYRSILDRSYVMFDDNGIPVRMLGAMQDVTDQKKAEKELQELSNRLILATTSAHMGIFDWDIPDNKMVWNEYMFGMYEVGFDDFDHKYEDWTKCIHPRDVASFETKVKEAMKTGHFNEKFRVVWTNSDIRHIEAHAIVTKNEDGEPLSMIGVCRDITERVTAEQKIAKAIINTQEEERYELGRELHDNIIQLLVASVMNLNHLQSIPGYDHQSIAKAHSYTDSAINDIRKLSHRLAPSNMEETPLEDAMHKLLQSINTNDQYEINFDTQICPEVELSAVIKLNIYRILQEQLNNILKHSQATKLDFWFQVNEFKLQMILQDDGKGFNPKHDGEGIGLNNIRRRVEMFNGNMEIHTAPEEGCQIIIEIPMTDH</sequence>
<organism evidence="9 10">
    <name type="scientific">Marinoscillum luteum</name>
    <dbReference type="NCBI Taxonomy" id="861051"/>
    <lineage>
        <taxon>Bacteria</taxon>
        <taxon>Pseudomonadati</taxon>
        <taxon>Bacteroidota</taxon>
        <taxon>Cytophagia</taxon>
        <taxon>Cytophagales</taxon>
        <taxon>Reichenbachiellaceae</taxon>
        <taxon>Marinoscillum</taxon>
    </lineage>
</organism>
<comment type="caution">
    <text evidence="9">The sequence shown here is derived from an EMBL/GenBank/DDBJ whole genome shotgun (WGS) entry which is preliminary data.</text>
</comment>
<evidence type="ECO:0000259" key="7">
    <source>
        <dbReference type="PROSITE" id="PS50112"/>
    </source>
</evidence>
<dbReference type="Pfam" id="PF08447">
    <property type="entry name" value="PAS_3"/>
    <property type="match status" value="3"/>
</dbReference>
<dbReference type="EMBL" id="JBIPKE010000012">
    <property type="protein sequence ID" value="MFH6982723.1"/>
    <property type="molecule type" value="Genomic_DNA"/>
</dbReference>
<name>A0ABW7N554_9BACT</name>
<dbReference type="SMART" id="SM00091">
    <property type="entry name" value="PAS"/>
    <property type="match status" value="10"/>
</dbReference>
<evidence type="ECO:0000259" key="8">
    <source>
        <dbReference type="PROSITE" id="PS50113"/>
    </source>
</evidence>
<evidence type="ECO:0000256" key="3">
    <source>
        <dbReference type="ARBA" id="ARBA00022553"/>
    </source>
</evidence>
<dbReference type="InterPro" id="IPR000700">
    <property type="entry name" value="PAS-assoc_C"/>
</dbReference>
<feature type="domain" description="PAC" evidence="8">
    <location>
        <begin position="954"/>
        <end position="1006"/>
    </location>
</feature>
<feature type="domain" description="PAC" evidence="8">
    <location>
        <begin position="1339"/>
        <end position="1391"/>
    </location>
</feature>
<feature type="domain" description="PAC" evidence="8">
    <location>
        <begin position="462"/>
        <end position="514"/>
    </location>
</feature>
<dbReference type="PROSITE" id="PS50112">
    <property type="entry name" value="PAS"/>
    <property type="match status" value="6"/>
</dbReference>
<dbReference type="InterPro" id="IPR036890">
    <property type="entry name" value="HATPase_C_sf"/>
</dbReference>
<dbReference type="SMART" id="SM00387">
    <property type="entry name" value="HATPase_c"/>
    <property type="match status" value="1"/>
</dbReference>
<dbReference type="InterPro" id="IPR003594">
    <property type="entry name" value="HATPase_dom"/>
</dbReference>
<keyword evidence="4" id="KW-0808">Transferase</keyword>
<dbReference type="CDD" id="cd00130">
    <property type="entry name" value="PAS"/>
    <property type="match status" value="7"/>
</dbReference>
<dbReference type="Pfam" id="PF13426">
    <property type="entry name" value="PAS_9"/>
    <property type="match status" value="5"/>
</dbReference>
<keyword evidence="5" id="KW-0418">Kinase</keyword>
<evidence type="ECO:0000256" key="5">
    <source>
        <dbReference type="ARBA" id="ARBA00022777"/>
    </source>
</evidence>
<dbReference type="SUPFAM" id="SSF55785">
    <property type="entry name" value="PYP-like sensor domain (PAS domain)"/>
    <property type="match status" value="10"/>
</dbReference>
<feature type="domain" description="PAS" evidence="7">
    <location>
        <begin position="756"/>
        <end position="826"/>
    </location>
</feature>
<dbReference type="PANTHER" id="PTHR43304:SF1">
    <property type="entry name" value="PAC DOMAIN-CONTAINING PROTEIN"/>
    <property type="match status" value="1"/>
</dbReference>
<feature type="domain" description="PAC" evidence="8">
    <location>
        <begin position="1212"/>
        <end position="1264"/>
    </location>
</feature>
<dbReference type="PANTHER" id="PTHR43304">
    <property type="entry name" value="PHYTOCHROME-LIKE PROTEIN CPH1"/>
    <property type="match status" value="1"/>
</dbReference>
<dbReference type="InterPro" id="IPR011712">
    <property type="entry name" value="Sig_transdc_His_kin_sub3_dim/P"/>
</dbReference>
<dbReference type="CDD" id="cd16917">
    <property type="entry name" value="HATPase_UhpB-NarQ-NarX-like"/>
    <property type="match status" value="1"/>
</dbReference>